<accession>X1W1V8</accession>
<feature type="domain" description="Amidohydrolase-related" evidence="1">
    <location>
        <begin position="45"/>
        <end position="93"/>
    </location>
</feature>
<dbReference type="InterPro" id="IPR011059">
    <property type="entry name" value="Metal-dep_hydrolase_composite"/>
</dbReference>
<dbReference type="SUPFAM" id="SSF51338">
    <property type="entry name" value="Composite domain of metallo-dependent hydrolases"/>
    <property type="match status" value="1"/>
</dbReference>
<protein>
    <recommendedName>
        <fullName evidence="1">Amidohydrolase-related domain-containing protein</fullName>
    </recommendedName>
</protein>
<dbReference type="InterPro" id="IPR006680">
    <property type="entry name" value="Amidohydro-rel"/>
</dbReference>
<comment type="caution">
    <text evidence="2">The sequence shown here is derived from an EMBL/GenBank/DDBJ whole genome shotgun (WGS) entry which is preliminary data.</text>
</comment>
<dbReference type="Gene3D" id="2.30.40.10">
    <property type="entry name" value="Urease, subunit C, domain 1"/>
    <property type="match status" value="1"/>
</dbReference>
<dbReference type="EMBL" id="BARW01035756">
    <property type="protein sequence ID" value="GAJ22630.1"/>
    <property type="molecule type" value="Genomic_DNA"/>
</dbReference>
<name>X1W1V8_9ZZZZ</name>
<dbReference type="Pfam" id="PF01979">
    <property type="entry name" value="Amidohydro_1"/>
    <property type="match status" value="1"/>
</dbReference>
<evidence type="ECO:0000313" key="2">
    <source>
        <dbReference type="EMBL" id="GAJ22630.1"/>
    </source>
</evidence>
<reference evidence="2" key="1">
    <citation type="journal article" date="2014" name="Front. Microbiol.">
        <title>High frequency of phylogenetically diverse reductive dehalogenase-homologous genes in deep subseafloor sedimentary metagenomes.</title>
        <authorList>
            <person name="Kawai M."/>
            <person name="Futagami T."/>
            <person name="Toyoda A."/>
            <person name="Takaki Y."/>
            <person name="Nishi S."/>
            <person name="Hori S."/>
            <person name="Arai W."/>
            <person name="Tsubouchi T."/>
            <person name="Morono Y."/>
            <person name="Uchiyama I."/>
            <person name="Ito T."/>
            <person name="Fujiyama A."/>
            <person name="Inagaki F."/>
            <person name="Takami H."/>
        </authorList>
    </citation>
    <scope>NUCLEOTIDE SEQUENCE</scope>
    <source>
        <strain evidence="2">Expedition CK06-06</strain>
    </source>
</reference>
<gene>
    <name evidence="2" type="ORF">S12H4_55692</name>
</gene>
<dbReference type="AlphaFoldDB" id="X1W1V8"/>
<feature type="non-terminal residue" evidence="2">
    <location>
        <position position="158"/>
    </location>
</feature>
<organism evidence="2">
    <name type="scientific">marine sediment metagenome</name>
    <dbReference type="NCBI Taxonomy" id="412755"/>
    <lineage>
        <taxon>unclassified sequences</taxon>
        <taxon>metagenomes</taxon>
        <taxon>ecological metagenomes</taxon>
    </lineage>
</organism>
<sequence>MHFFEDTTILSKTSGIWFKTPGKFIISPNPKTHFSSKRGNRSFTLRFATLNTAEYFRLRNLGAIAPGYVANLVVFDNFKDFNILKVFNNGKIVAENGELLELNPKPLEVSIRGSINIKWLYPEDFKIPVRGNKCRVIKITPGQIITEETIEVPKIEEG</sequence>
<dbReference type="Gene3D" id="3.20.20.140">
    <property type="entry name" value="Metal-dependent hydrolases"/>
    <property type="match status" value="1"/>
</dbReference>
<proteinExistence type="predicted"/>
<dbReference type="GO" id="GO:0016810">
    <property type="term" value="F:hydrolase activity, acting on carbon-nitrogen (but not peptide) bonds"/>
    <property type="evidence" value="ECO:0007669"/>
    <property type="project" value="InterPro"/>
</dbReference>
<evidence type="ECO:0000259" key="1">
    <source>
        <dbReference type="Pfam" id="PF01979"/>
    </source>
</evidence>